<dbReference type="InterPro" id="IPR024082">
    <property type="entry name" value="PRODH_PutA_dom_II"/>
</dbReference>
<accession>A0ABW8NH08</accession>
<dbReference type="PANTHER" id="PTHR42862:SF1">
    <property type="entry name" value="DELTA-1-PYRROLINE-5-CARBOXYLATE DEHYDROGENASE 2, ISOFORM A-RELATED"/>
    <property type="match status" value="1"/>
</dbReference>
<comment type="caution">
    <text evidence="9">The sequence shown here is derived from an EMBL/GenBank/DDBJ whole genome shotgun (WGS) entry which is preliminary data.</text>
</comment>
<keyword evidence="5" id="KW-0804">Transcription</keyword>
<feature type="domain" description="Proline dehydrogenase" evidence="7">
    <location>
        <begin position="187"/>
        <end position="478"/>
    </location>
</feature>
<dbReference type="PIRSF" id="PIRSF000197">
    <property type="entry name" value="Bifunct_PutA"/>
    <property type="match status" value="1"/>
</dbReference>
<keyword evidence="5" id="KW-0678">Repressor</keyword>
<evidence type="ECO:0000259" key="8">
    <source>
        <dbReference type="Pfam" id="PF14850"/>
    </source>
</evidence>
<dbReference type="InterPro" id="IPR016161">
    <property type="entry name" value="Ald_DH/histidinol_DH"/>
</dbReference>
<evidence type="ECO:0000259" key="6">
    <source>
        <dbReference type="Pfam" id="PF00171"/>
    </source>
</evidence>
<dbReference type="GO" id="GO:0003842">
    <property type="term" value="F:L-glutamate gamma-semialdehyde dehydrogenase activity"/>
    <property type="evidence" value="ECO:0007669"/>
    <property type="project" value="UniProtKB-EC"/>
</dbReference>
<dbReference type="Gene3D" id="3.20.20.220">
    <property type="match status" value="1"/>
</dbReference>
<evidence type="ECO:0000313" key="10">
    <source>
        <dbReference type="Proteomes" id="UP001620597"/>
    </source>
</evidence>
<dbReference type="SUPFAM" id="SSF53720">
    <property type="entry name" value="ALDH-like"/>
    <property type="match status" value="2"/>
</dbReference>
<dbReference type="EC" id="1.2.1.88" evidence="5"/>
<name>A0ABW8NH08_9GAMM</name>
<evidence type="ECO:0000256" key="3">
    <source>
        <dbReference type="ARBA" id="ARBA00023027"/>
    </source>
</evidence>
<dbReference type="InterPro" id="IPR015590">
    <property type="entry name" value="Aldehyde_DH_dom"/>
</dbReference>
<protein>
    <recommendedName>
        <fullName evidence="5">Bifunctional protein PutA</fullName>
    </recommendedName>
    <domain>
        <recommendedName>
            <fullName evidence="5">Proline dehydrogenase</fullName>
            <ecNumber evidence="5">1.5.5.2</ecNumber>
        </recommendedName>
        <alternativeName>
            <fullName evidence="5">Proline oxidase</fullName>
        </alternativeName>
    </domain>
    <domain>
        <recommendedName>
            <fullName evidence="5">Delta-1-pyrroline-5-carboxylate dehydrogenase</fullName>
            <shortName evidence="5">P5C dehydrogenase</shortName>
            <ecNumber evidence="5">1.2.1.88</ecNumber>
        </recommendedName>
        <alternativeName>
            <fullName evidence="5">L-glutamate gamma-semialdehyde dehydrogenase</fullName>
        </alternativeName>
    </domain>
</protein>
<dbReference type="EC" id="1.5.5.2" evidence="5"/>
<evidence type="ECO:0000256" key="4">
    <source>
        <dbReference type="ARBA" id="ARBA00048142"/>
    </source>
</evidence>
<dbReference type="InterPro" id="IPR025703">
    <property type="entry name" value="Bifunct_PutA"/>
</dbReference>
<dbReference type="NCBIfam" id="TIGR01238">
    <property type="entry name" value="D1pyr5carbox3"/>
    <property type="match status" value="1"/>
</dbReference>
<keyword evidence="5" id="KW-0285">Flavoprotein</keyword>
<comment type="function">
    <text evidence="5">Oxidizes proline to glutamate for use as a carbon and nitrogen source.</text>
</comment>
<dbReference type="InterPro" id="IPR005933">
    <property type="entry name" value="PutA_C"/>
</dbReference>
<keyword evidence="3 5" id="KW-0520">NAD</keyword>
<keyword evidence="5" id="KW-0642">Proline metabolism</keyword>
<keyword evidence="2 5" id="KW-0560">Oxidoreductase</keyword>
<organism evidence="9 10">
    <name type="scientific">Oceanobacter antarcticus</name>
    <dbReference type="NCBI Taxonomy" id="3133425"/>
    <lineage>
        <taxon>Bacteria</taxon>
        <taxon>Pseudomonadati</taxon>
        <taxon>Pseudomonadota</taxon>
        <taxon>Gammaproteobacteria</taxon>
        <taxon>Oceanospirillales</taxon>
        <taxon>Oceanospirillaceae</taxon>
        <taxon>Oceanobacter</taxon>
    </lineage>
</organism>
<comment type="catalytic activity">
    <reaction evidence="5">
        <text>L-proline + a quinone = (S)-1-pyrroline-5-carboxylate + a quinol + H(+)</text>
        <dbReference type="Rhea" id="RHEA:23784"/>
        <dbReference type="ChEBI" id="CHEBI:15378"/>
        <dbReference type="ChEBI" id="CHEBI:17388"/>
        <dbReference type="ChEBI" id="CHEBI:24646"/>
        <dbReference type="ChEBI" id="CHEBI:60039"/>
        <dbReference type="ChEBI" id="CHEBI:132124"/>
        <dbReference type="EC" id="1.5.5.2"/>
    </reaction>
</comment>
<reference evidence="9 10" key="1">
    <citation type="submission" date="2024-03" db="EMBL/GenBank/DDBJ databases">
        <title>High-quality draft genome sequence of Oceanobacter sp. wDCs-4.</title>
        <authorList>
            <person name="Dong C."/>
        </authorList>
    </citation>
    <scope>NUCLEOTIDE SEQUENCE [LARGE SCALE GENOMIC DNA]</scope>
    <source>
        <strain evidence="10">wDCs-4</strain>
    </source>
</reference>
<feature type="domain" description="Aldehyde dehydrogenase" evidence="6">
    <location>
        <begin position="566"/>
        <end position="1001"/>
    </location>
</feature>
<comment type="catalytic activity">
    <reaction evidence="4 5">
        <text>L-glutamate 5-semialdehyde + NAD(+) + H2O = L-glutamate + NADH + 2 H(+)</text>
        <dbReference type="Rhea" id="RHEA:30235"/>
        <dbReference type="ChEBI" id="CHEBI:15377"/>
        <dbReference type="ChEBI" id="CHEBI:15378"/>
        <dbReference type="ChEBI" id="CHEBI:29985"/>
        <dbReference type="ChEBI" id="CHEBI:57540"/>
        <dbReference type="ChEBI" id="CHEBI:57945"/>
        <dbReference type="ChEBI" id="CHEBI:58066"/>
        <dbReference type="EC" id="1.2.1.88"/>
    </reaction>
</comment>
<feature type="domain" description="Proline dehydrogenase PutA" evidence="8">
    <location>
        <begin position="63"/>
        <end position="174"/>
    </location>
</feature>
<dbReference type="PROSITE" id="PS00070">
    <property type="entry name" value="ALDEHYDE_DEHYDR_CYS"/>
    <property type="match status" value="1"/>
</dbReference>
<dbReference type="Pfam" id="PF00171">
    <property type="entry name" value="Aldedh"/>
    <property type="match status" value="1"/>
</dbReference>
<dbReference type="CDD" id="cd07125">
    <property type="entry name" value="ALDH_PutA-P5CDH"/>
    <property type="match status" value="1"/>
</dbReference>
<dbReference type="Gene3D" id="3.40.605.10">
    <property type="entry name" value="Aldehyde Dehydrogenase, Chain A, domain 1"/>
    <property type="match status" value="1"/>
</dbReference>
<evidence type="ECO:0000259" key="7">
    <source>
        <dbReference type="Pfam" id="PF01619"/>
    </source>
</evidence>
<dbReference type="InterPro" id="IPR029041">
    <property type="entry name" value="FAD-linked_oxidoreductase-like"/>
</dbReference>
<keyword evidence="5" id="KW-0274">FAD</keyword>
<dbReference type="Pfam" id="PF14850">
    <property type="entry name" value="Pro_dh-DNA_bdg"/>
    <property type="match status" value="1"/>
</dbReference>
<evidence type="ECO:0000256" key="5">
    <source>
        <dbReference type="PIRNR" id="PIRNR000197"/>
    </source>
</evidence>
<keyword evidence="5" id="KW-0238">DNA-binding</keyword>
<dbReference type="InterPro" id="IPR050485">
    <property type="entry name" value="Proline_metab_enzyme"/>
</dbReference>
<dbReference type="Gene3D" id="3.40.309.10">
    <property type="entry name" value="Aldehyde Dehydrogenase, Chain A, domain 2"/>
    <property type="match status" value="1"/>
</dbReference>
<dbReference type="PANTHER" id="PTHR42862">
    <property type="entry name" value="DELTA-1-PYRROLINE-5-CARBOXYLATE DEHYDROGENASE 1, ISOFORM A-RELATED"/>
    <property type="match status" value="1"/>
</dbReference>
<dbReference type="GO" id="GO:0004657">
    <property type="term" value="F:proline dehydrogenase activity"/>
    <property type="evidence" value="ECO:0007669"/>
    <property type="project" value="UniProtKB-EC"/>
</dbReference>
<keyword evidence="5" id="KW-0805">Transcription regulation</keyword>
<dbReference type="InterPro" id="IPR016162">
    <property type="entry name" value="Ald_DH_N"/>
</dbReference>
<comment type="pathway">
    <text evidence="5">Amino-acid degradation; L-proline degradation into L-glutamate; L-glutamate from L-proline: step 1/2.</text>
</comment>
<dbReference type="EMBL" id="JBBKTX010000006">
    <property type="protein sequence ID" value="MFK4752035.1"/>
    <property type="molecule type" value="Genomic_DNA"/>
</dbReference>
<dbReference type="SUPFAM" id="SSF51730">
    <property type="entry name" value="FAD-linked oxidoreductase"/>
    <property type="match status" value="1"/>
</dbReference>
<dbReference type="Pfam" id="PF01619">
    <property type="entry name" value="Pro_dh"/>
    <property type="match status" value="1"/>
</dbReference>
<dbReference type="Gene3D" id="1.20.5.460">
    <property type="entry name" value="Single helix bin"/>
    <property type="match status" value="1"/>
</dbReference>
<dbReference type="InterPro" id="IPR016160">
    <property type="entry name" value="Ald_DH_CS_CYS"/>
</dbReference>
<comment type="pathway">
    <text evidence="1 5">Amino-acid degradation; L-proline degradation into L-glutamate; L-glutamate from L-proline: step 2/2.</text>
</comment>
<dbReference type="NCBIfam" id="NF008869">
    <property type="entry name" value="PRK11904.1"/>
    <property type="match status" value="1"/>
</dbReference>
<dbReference type="Proteomes" id="UP001620597">
    <property type="component" value="Unassembled WGS sequence"/>
</dbReference>
<comment type="cofactor">
    <cofactor evidence="5">
        <name>FAD</name>
        <dbReference type="ChEBI" id="CHEBI:57692"/>
    </cofactor>
</comment>
<gene>
    <name evidence="9" type="primary">putA</name>
    <name evidence="9" type="ORF">WG929_06410</name>
</gene>
<comment type="similarity">
    <text evidence="5">In the C-terminal section; belongs to the aldehyde dehydrogenase family.</text>
</comment>
<sequence length="1228" mass="133091">MTTDIETMRRVLRERSLVDETQALHELVAHSCLAQNPTQRGAIEATAAVLVQRVRADSRPTLMEDFLAEYQLSSREGVALMSLAEALLRIPDRLTRNGLIEDKLTFGNWHAHRGHSPSRRVNSVTWILMLTSKWLAPTADQDCGYRWRSLRKRLAQPLLRVAMQVAMKELGRQFVLGRNIRQASLRARPIAARGYTFSYDMLGEAARTEKDAQFYQQAYRRAIVALAPQCTAATLADNPGISVKLSALHPRYEFSQRERVLVELVTRTRELARQACQAGMGFSIDAEEADRLDLSLDVITAVLQDPELAGWDGFGVVVQAFGKRAPQLLDWLYALAGQLNRRVMVRLVKGAYWDTEIKRAQVLGLDGFPVYTRKVHTDVAYLCCAEKLLGMTDRIYPQFATHNAHSVAAVLHLAERLDKDKYEFQRLHGMGESLHEAVQAEYGSRCRIYAPVGAYRDLLAYLVRRLLENGANSSFVSQIADATIAPETIVRDPFELAGAFTPAPSELILPPAQLFGDTRQNSRGWDMTDPQVMASLLSQREHFAQIKWQARPLIAGTVQGGMPQLVINPADPEDVVGQVLNASPADIETAIVAAVRGAALWSGEPVVRRVETLQRLADLYEQHAVELYALIQREAGKTLTDAMGELREAVDFARYYASQALSVGSERRGCGVFSCISPWNFPLAIFTGQVLAAVVSGNAVLAKPAEQTPLVAAKAVALMHEAGIPVAVVQLLPGSGAEVGALLTTDARIQGVCFTGSTATAQSINRAMAGSMAASAPLIAETGGLNAMIVDSTALPEQVVRDVLASAFQSAGQRCSALRLLYLQEDIAATLLEMLYGAMDALTIGLPWQLKTDIGPLIDAAARNRFDACVADFAARGCLLKRLDLPRQGLFVAPAVVKVAGIEDMTAEIFGPLLHVATFRAADLDRVVDAINRQGYGLTFGLQTRMESRIGSVCRRIRAGNIYVNRNQIGAVVGSQPFGGEGLSGTGPKAGGPLYLYRFLQLEPEPAAAFTFAPAGSDFVSRSDLDGAIQAVQAIQPIPALALALDLAIPTVDIDAAQTLLRRVNDSFAALDIQVRLDHPPTQLLPGPTGELNRWSLYPRGVLLCCGPGLQRALRQTAMALACGNRVVVVAPGAVAAVGQLQGNHWPIQALDGVIPAALLSSLNGFDAVVCGKAEWLRDYRKALAAREGALLALISDDSNSHRYLLERHVCIDTTAAGGNASLLARSG</sequence>
<keyword evidence="10" id="KW-1185">Reference proteome</keyword>
<dbReference type="RefSeq" id="WP_416205374.1">
    <property type="nucleotide sequence ID" value="NZ_JBBKTX010000006.1"/>
</dbReference>
<dbReference type="InterPro" id="IPR024089">
    <property type="entry name" value="PRODH_PutA_dom_I/II"/>
</dbReference>
<evidence type="ECO:0000256" key="1">
    <source>
        <dbReference type="ARBA" id="ARBA00004786"/>
    </source>
</evidence>
<dbReference type="InterPro" id="IPR002872">
    <property type="entry name" value="Proline_DH_dom"/>
</dbReference>
<evidence type="ECO:0000256" key="2">
    <source>
        <dbReference type="ARBA" id="ARBA00023002"/>
    </source>
</evidence>
<dbReference type="SUPFAM" id="SSF81935">
    <property type="entry name" value="N-terminal domain of bifunctional PutA protein"/>
    <property type="match status" value="1"/>
</dbReference>
<proteinExistence type="inferred from homology"/>
<comment type="similarity">
    <text evidence="5">In the N-terminal section; belongs to the proline dehydrogenase family.</text>
</comment>
<evidence type="ECO:0000313" key="9">
    <source>
        <dbReference type="EMBL" id="MFK4752035.1"/>
    </source>
</evidence>
<dbReference type="InterPro" id="IPR016163">
    <property type="entry name" value="Ald_DH_C"/>
</dbReference>